<organism evidence="1">
    <name type="scientific">Anopheles braziliensis</name>
    <dbReference type="NCBI Taxonomy" id="58242"/>
    <lineage>
        <taxon>Eukaryota</taxon>
        <taxon>Metazoa</taxon>
        <taxon>Ecdysozoa</taxon>
        <taxon>Arthropoda</taxon>
        <taxon>Hexapoda</taxon>
        <taxon>Insecta</taxon>
        <taxon>Pterygota</taxon>
        <taxon>Neoptera</taxon>
        <taxon>Endopterygota</taxon>
        <taxon>Diptera</taxon>
        <taxon>Nematocera</taxon>
        <taxon>Culicoidea</taxon>
        <taxon>Culicidae</taxon>
        <taxon>Anophelinae</taxon>
        <taxon>Anopheles</taxon>
    </lineage>
</organism>
<evidence type="ECO:0000313" key="1">
    <source>
        <dbReference type="EMBL" id="MBW29590.1"/>
    </source>
</evidence>
<proteinExistence type="predicted"/>
<accession>A0A2M3ZMB3</accession>
<name>A0A2M3ZMB3_9DIPT</name>
<protein>
    <submittedName>
        <fullName evidence="1">Uncharacterized protein</fullName>
    </submittedName>
</protein>
<dbReference type="AlphaFoldDB" id="A0A2M3ZMB3"/>
<sequence length="72" mass="8295">MQILHFPAAFSTHVGELLLHTTLAFPFCFAQRYTKIHTLTRPPNSTRSVFAVASVDKKYIYIFIYLIISHPL</sequence>
<reference evidence="1" key="1">
    <citation type="submission" date="2018-01" db="EMBL/GenBank/DDBJ databases">
        <title>An insight into the sialome of Amazonian anophelines.</title>
        <authorList>
            <person name="Ribeiro J.M."/>
            <person name="Scarpassa V."/>
            <person name="Calvo E."/>
        </authorList>
    </citation>
    <scope>NUCLEOTIDE SEQUENCE</scope>
    <source>
        <tissue evidence="1">Salivary glands</tissue>
    </source>
</reference>
<dbReference type="EMBL" id="GGFM01008839">
    <property type="protein sequence ID" value="MBW29590.1"/>
    <property type="molecule type" value="Transcribed_RNA"/>
</dbReference>